<dbReference type="EMBL" id="CP041186">
    <property type="protein sequence ID" value="QDG53428.1"/>
    <property type="molecule type" value="Genomic_DNA"/>
</dbReference>
<evidence type="ECO:0000259" key="7">
    <source>
        <dbReference type="PROSITE" id="PS50109"/>
    </source>
</evidence>
<comment type="catalytic activity">
    <reaction evidence="1">
        <text>ATP + protein L-histidine = ADP + protein N-phospho-L-histidine.</text>
        <dbReference type="EC" id="2.7.13.3"/>
    </reaction>
</comment>
<dbReference type="InterPro" id="IPR011006">
    <property type="entry name" value="CheY-like_superfamily"/>
</dbReference>
<dbReference type="RefSeq" id="WP_141199884.1">
    <property type="nucleotide sequence ID" value="NZ_CP041186.1"/>
</dbReference>
<dbReference type="AlphaFoldDB" id="A0A4Y6PYM6"/>
<evidence type="ECO:0000313" key="10">
    <source>
        <dbReference type="EMBL" id="QDG53428.1"/>
    </source>
</evidence>
<dbReference type="Gene3D" id="3.30.450.20">
    <property type="entry name" value="PAS domain"/>
    <property type="match status" value="2"/>
</dbReference>
<dbReference type="InterPro" id="IPR036097">
    <property type="entry name" value="HisK_dim/P_sf"/>
</dbReference>
<dbReference type="Pfam" id="PF08447">
    <property type="entry name" value="PAS_3"/>
    <property type="match status" value="1"/>
</dbReference>
<dbReference type="InterPro" id="IPR013655">
    <property type="entry name" value="PAS_fold_3"/>
</dbReference>
<dbReference type="FunFam" id="3.30.565.10:FF:000006">
    <property type="entry name" value="Sensor histidine kinase WalK"/>
    <property type="match status" value="1"/>
</dbReference>
<dbReference type="PRINTS" id="PR00344">
    <property type="entry name" value="BCTRLSENSOR"/>
</dbReference>
<dbReference type="Gene3D" id="3.40.50.2300">
    <property type="match status" value="1"/>
</dbReference>
<dbReference type="CDD" id="cd00130">
    <property type="entry name" value="PAS"/>
    <property type="match status" value="2"/>
</dbReference>
<feature type="domain" description="PAC" evidence="9">
    <location>
        <begin position="86"/>
        <end position="138"/>
    </location>
</feature>
<name>A0A4Y6PYM6_PERCE</name>
<sequence length="635" mass="70438">MSVSEQLETVRSALQSGGSFIYRLALDEHGRPHVCFTLGLESVLGGVDDEAASGGPLWLGRLLHPDDSAIPEQIGQFLRDRPDAPRLFEYRLTHEDGGYRWLEDWLSPVRAGQDAETELVGFVTDVTQRRSAQRHESSVRARLQMALEISGAFSYVSDLDEGTVSFHAGLENLLGYDEPLPNSLPRQWWIDRVHPDDIERCLSVVHAATAAGEGFELEYRVRHQKRDWIHIKEVARTLVDPQGRPTQHAGFVIDITEMKRLVDKLEQRDQEKDQFLAILGHELRNPLASLLSAMAVLDLVDSADKRLHKVKQIVKRQVGHMKALLDDLFLAASLLRGKVELKPQPINLRDILEGLVADHRARFDEKGIDLAFRTTTDEAVVIDGDAVRLRQIFANLLSNALKFTPSDGRVEVILTATSQTVDVTVSDTGEGIDPGVLERLFDPFRQGPQTIAREKGGLGLGLAIAKGFVELHGGTLTAHSAGSGRGSNFVVELPRESDTQTTEPATDSAARDFTDRRALLVEDNEDFAHLFQLQLEQKGLVVAWDTDGHAALERVEEFEPDIIFCDIGLPGGYSGYDVIEKLRQNDTFVTTPIIAITGYGQQTDQDSAHRVGCTEYVTKPLDPAQLDELLTKHLA</sequence>
<dbReference type="CDD" id="cd00082">
    <property type="entry name" value="HisKA"/>
    <property type="match status" value="1"/>
</dbReference>
<dbReference type="PROSITE" id="PS50110">
    <property type="entry name" value="RESPONSE_REGULATORY"/>
    <property type="match status" value="1"/>
</dbReference>
<dbReference type="SMART" id="SM00448">
    <property type="entry name" value="REC"/>
    <property type="match status" value="1"/>
</dbReference>
<dbReference type="Gene3D" id="3.30.565.10">
    <property type="entry name" value="Histidine kinase-like ATPase, C-terminal domain"/>
    <property type="match status" value="1"/>
</dbReference>
<dbReference type="GO" id="GO:0000155">
    <property type="term" value="F:phosphorelay sensor kinase activity"/>
    <property type="evidence" value="ECO:0007669"/>
    <property type="project" value="InterPro"/>
</dbReference>
<dbReference type="PROSITE" id="PS50109">
    <property type="entry name" value="HIS_KIN"/>
    <property type="match status" value="1"/>
</dbReference>
<dbReference type="InterPro" id="IPR004358">
    <property type="entry name" value="Sig_transdc_His_kin-like_C"/>
</dbReference>
<keyword evidence="4" id="KW-0808">Transferase</keyword>
<dbReference type="PANTHER" id="PTHR43547">
    <property type="entry name" value="TWO-COMPONENT HISTIDINE KINASE"/>
    <property type="match status" value="1"/>
</dbReference>
<dbReference type="OrthoDB" id="5436879at2"/>
<dbReference type="SUPFAM" id="SSF52172">
    <property type="entry name" value="CheY-like"/>
    <property type="match status" value="1"/>
</dbReference>
<evidence type="ECO:0000256" key="4">
    <source>
        <dbReference type="ARBA" id="ARBA00022679"/>
    </source>
</evidence>
<dbReference type="SUPFAM" id="SSF47384">
    <property type="entry name" value="Homodimeric domain of signal transducing histidine kinase"/>
    <property type="match status" value="1"/>
</dbReference>
<dbReference type="Pfam" id="PF00072">
    <property type="entry name" value="Response_reg"/>
    <property type="match status" value="1"/>
</dbReference>
<dbReference type="InterPro" id="IPR001789">
    <property type="entry name" value="Sig_transdc_resp-reg_receiver"/>
</dbReference>
<dbReference type="PANTHER" id="PTHR43547:SF2">
    <property type="entry name" value="HYBRID SIGNAL TRANSDUCTION HISTIDINE KINASE C"/>
    <property type="match status" value="1"/>
</dbReference>
<feature type="modified residue" description="4-aspartylphosphate" evidence="6">
    <location>
        <position position="566"/>
    </location>
</feature>
<accession>A0A4Y6PYM6</accession>
<dbReference type="InterPro" id="IPR036890">
    <property type="entry name" value="HATPase_C_sf"/>
</dbReference>
<dbReference type="NCBIfam" id="TIGR00229">
    <property type="entry name" value="sensory_box"/>
    <property type="match status" value="1"/>
</dbReference>
<dbReference type="Proteomes" id="UP000315995">
    <property type="component" value="Chromosome"/>
</dbReference>
<evidence type="ECO:0000256" key="3">
    <source>
        <dbReference type="ARBA" id="ARBA00022553"/>
    </source>
</evidence>
<dbReference type="Gene3D" id="1.10.287.130">
    <property type="match status" value="1"/>
</dbReference>
<evidence type="ECO:0000256" key="2">
    <source>
        <dbReference type="ARBA" id="ARBA00012438"/>
    </source>
</evidence>
<evidence type="ECO:0000256" key="1">
    <source>
        <dbReference type="ARBA" id="ARBA00000085"/>
    </source>
</evidence>
<dbReference type="SMART" id="SM00388">
    <property type="entry name" value="HisKA"/>
    <property type="match status" value="1"/>
</dbReference>
<proteinExistence type="predicted"/>
<evidence type="ECO:0000256" key="5">
    <source>
        <dbReference type="ARBA" id="ARBA00022777"/>
    </source>
</evidence>
<keyword evidence="5" id="KW-0418">Kinase</keyword>
<feature type="domain" description="Response regulatory" evidence="8">
    <location>
        <begin position="517"/>
        <end position="634"/>
    </location>
</feature>
<dbReference type="PROSITE" id="PS50113">
    <property type="entry name" value="PAC"/>
    <property type="match status" value="2"/>
</dbReference>
<dbReference type="EC" id="2.7.13.3" evidence="2"/>
<dbReference type="InterPro" id="IPR000014">
    <property type="entry name" value="PAS"/>
</dbReference>
<feature type="domain" description="Histidine kinase" evidence="7">
    <location>
        <begin position="278"/>
        <end position="497"/>
    </location>
</feature>
<dbReference type="Pfam" id="PF02518">
    <property type="entry name" value="HATPase_c"/>
    <property type="match status" value="1"/>
</dbReference>
<dbReference type="SMART" id="SM00387">
    <property type="entry name" value="HATPase_c"/>
    <property type="match status" value="1"/>
</dbReference>
<accession>A0A5B8YGD7</accession>
<reference evidence="10 11" key="1">
    <citation type="submission" date="2019-06" db="EMBL/GenBank/DDBJ databases">
        <title>Persicimonas caeni gen. nov., sp. nov., a predatory bacterium isolated from solar saltern.</title>
        <authorList>
            <person name="Wang S."/>
        </authorList>
    </citation>
    <scope>NUCLEOTIDE SEQUENCE [LARGE SCALE GENOMIC DNA]</scope>
    <source>
        <strain evidence="10 11">YN101</strain>
    </source>
</reference>
<evidence type="ECO:0000259" key="9">
    <source>
        <dbReference type="PROSITE" id="PS50113"/>
    </source>
</evidence>
<feature type="domain" description="PAC" evidence="9">
    <location>
        <begin position="213"/>
        <end position="267"/>
    </location>
</feature>
<dbReference type="InterPro" id="IPR001610">
    <property type="entry name" value="PAC"/>
</dbReference>
<evidence type="ECO:0000313" key="11">
    <source>
        <dbReference type="Proteomes" id="UP000315995"/>
    </source>
</evidence>
<evidence type="ECO:0000259" key="8">
    <source>
        <dbReference type="PROSITE" id="PS50110"/>
    </source>
</evidence>
<organism evidence="10 11">
    <name type="scientific">Persicimonas caeni</name>
    <dbReference type="NCBI Taxonomy" id="2292766"/>
    <lineage>
        <taxon>Bacteria</taxon>
        <taxon>Deltaproteobacteria</taxon>
        <taxon>Bradymonadales</taxon>
        <taxon>Bradymonadaceae</taxon>
        <taxon>Persicimonas</taxon>
    </lineage>
</organism>
<gene>
    <name evidence="10" type="ORF">FIV42_22585</name>
</gene>
<dbReference type="SUPFAM" id="SSF55785">
    <property type="entry name" value="PYP-like sensor domain (PAS domain)"/>
    <property type="match status" value="2"/>
</dbReference>
<protein>
    <recommendedName>
        <fullName evidence="2">histidine kinase</fullName>
        <ecNumber evidence="2">2.7.13.3</ecNumber>
    </recommendedName>
</protein>
<keyword evidence="3 6" id="KW-0597">Phosphoprotein</keyword>
<dbReference type="InterPro" id="IPR035965">
    <property type="entry name" value="PAS-like_dom_sf"/>
</dbReference>
<dbReference type="SMART" id="SM00086">
    <property type="entry name" value="PAC"/>
    <property type="match status" value="2"/>
</dbReference>
<dbReference type="InterPro" id="IPR000700">
    <property type="entry name" value="PAS-assoc_C"/>
</dbReference>
<evidence type="ECO:0000256" key="6">
    <source>
        <dbReference type="PROSITE-ProRule" id="PRU00169"/>
    </source>
</evidence>
<dbReference type="SUPFAM" id="SSF55874">
    <property type="entry name" value="ATPase domain of HSP90 chaperone/DNA topoisomerase II/histidine kinase"/>
    <property type="match status" value="1"/>
</dbReference>
<dbReference type="InterPro" id="IPR005467">
    <property type="entry name" value="His_kinase_dom"/>
</dbReference>
<dbReference type="InterPro" id="IPR003661">
    <property type="entry name" value="HisK_dim/P_dom"/>
</dbReference>
<dbReference type="InterPro" id="IPR003594">
    <property type="entry name" value="HATPase_dom"/>
</dbReference>
<keyword evidence="11" id="KW-1185">Reference proteome</keyword>
<dbReference type="Pfam" id="PF00512">
    <property type="entry name" value="HisKA"/>
    <property type="match status" value="1"/>
</dbReference>